<keyword evidence="2" id="KW-1185">Reference proteome</keyword>
<dbReference type="Proteomes" id="UP001601521">
    <property type="component" value="Unassembled WGS sequence"/>
</dbReference>
<comment type="caution">
    <text evidence="1">The sequence shown here is derived from an EMBL/GenBank/DDBJ whole genome shotgun (WGS) entry which is preliminary data.</text>
</comment>
<dbReference type="EMBL" id="JBIALX010000002">
    <property type="protein sequence ID" value="MFF0452994.1"/>
    <property type="molecule type" value="Genomic_DNA"/>
</dbReference>
<protein>
    <submittedName>
        <fullName evidence="1">Uncharacterized protein</fullName>
    </submittedName>
</protein>
<dbReference type="RefSeq" id="WP_387249771.1">
    <property type="nucleotide sequence ID" value="NZ_JBIALX010000002.1"/>
</dbReference>
<sequence>MTAHSRQSFHRTSATRAIPSTLWAAGSDPIDPADRWPTPLVSRAVTEFSDPGHRVALVPCPAPAARGALTVIPSDVADALATVENLGRPARIELGVPGAGQPAELVLASLLDPDLDLVAGADRVAELATGRLAEGGLLVVLSRCHRSPEGALSDPAASVVAAAQAADLLYLQHIIAAPITGTTIPYAHTPGHGAHALVHTDVFVFLNPRPTPAT</sequence>
<proteinExistence type="predicted"/>
<evidence type="ECO:0000313" key="2">
    <source>
        <dbReference type="Proteomes" id="UP001601521"/>
    </source>
</evidence>
<accession>A0ABW6ND00</accession>
<reference evidence="1 2" key="1">
    <citation type="submission" date="2024-10" db="EMBL/GenBank/DDBJ databases">
        <title>The Natural Products Discovery Center: Release of the First 8490 Sequenced Strains for Exploring Actinobacteria Biosynthetic Diversity.</title>
        <authorList>
            <person name="Kalkreuter E."/>
            <person name="Kautsar S.A."/>
            <person name="Yang D."/>
            <person name="Bader C.D."/>
            <person name="Teijaro C.N."/>
            <person name="Fluegel L."/>
            <person name="Davis C.M."/>
            <person name="Simpson J.R."/>
            <person name="Lauterbach L."/>
            <person name="Steele A.D."/>
            <person name="Gui C."/>
            <person name="Meng S."/>
            <person name="Li G."/>
            <person name="Viehrig K."/>
            <person name="Ye F."/>
            <person name="Su P."/>
            <person name="Kiefer A.F."/>
            <person name="Nichols A."/>
            <person name="Cepeda A.J."/>
            <person name="Yan W."/>
            <person name="Fan B."/>
            <person name="Jiang Y."/>
            <person name="Adhikari A."/>
            <person name="Zheng C.-J."/>
            <person name="Schuster L."/>
            <person name="Cowan T.M."/>
            <person name="Smanski M.J."/>
            <person name="Chevrette M.G."/>
            <person name="De Carvalho L.P.S."/>
            <person name="Shen B."/>
        </authorList>
    </citation>
    <scope>NUCLEOTIDE SEQUENCE [LARGE SCALE GENOMIC DNA]</scope>
    <source>
        <strain evidence="1 2">NPDC004550</strain>
    </source>
</reference>
<name>A0ABW6ND00_9NOCA</name>
<organism evidence="1 2">
    <name type="scientific">Nocardia africana</name>
    <dbReference type="NCBI Taxonomy" id="134964"/>
    <lineage>
        <taxon>Bacteria</taxon>
        <taxon>Bacillati</taxon>
        <taxon>Actinomycetota</taxon>
        <taxon>Actinomycetes</taxon>
        <taxon>Mycobacteriales</taxon>
        <taxon>Nocardiaceae</taxon>
        <taxon>Nocardia</taxon>
    </lineage>
</organism>
<gene>
    <name evidence="1" type="ORF">ACFYTH_06445</name>
</gene>
<evidence type="ECO:0000313" key="1">
    <source>
        <dbReference type="EMBL" id="MFF0452994.1"/>
    </source>
</evidence>